<dbReference type="KEGG" id="dci:103505497"/>
<sequence>MNPNDVTNGNINSLKNNYPDYDAKFSNNFQSPNSFGQTDKLNPHAISDGPNFIPSYDANPYNGPPTNPVLDGTSNNLTNTDSHQKDNFDPYNPANNQFNPANAKNMYPDYHQNMGDPNKFPQYTQNDVPPNMDYGNPYGKNNTFNPMYGDISPPIYVKESNIPKNHMSDETPTFSPDMKTYDSLESWKKETTPAGLDGSGNTEVTHVRGKRHKRRKRKMLDDLFADDGSQQGKPKSDQVAPKTSFEDPFKNSDHDFHTTIDSKSKEVKSGSQFENLSKDQLIKDKDKIDAILKDKKFLDSSSNEMTTASKPGGLWNKIANGGSWLYNVVTGVPKLKDVFVKDFKYYITDLDS</sequence>
<dbReference type="Proteomes" id="UP000079169">
    <property type="component" value="Unplaced"/>
</dbReference>
<name>A0A3Q0IK31_DIACI</name>
<dbReference type="RefSeq" id="XP_026676632.1">
    <property type="nucleotide sequence ID" value="XM_026820831.1"/>
</dbReference>
<evidence type="ECO:0000313" key="5">
    <source>
        <dbReference type="RefSeq" id="XP_026676633.1"/>
    </source>
</evidence>
<organism evidence="2 3">
    <name type="scientific">Diaphorina citri</name>
    <name type="common">Asian citrus psyllid</name>
    <dbReference type="NCBI Taxonomy" id="121845"/>
    <lineage>
        <taxon>Eukaryota</taxon>
        <taxon>Metazoa</taxon>
        <taxon>Ecdysozoa</taxon>
        <taxon>Arthropoda</taxon>
        <taxon>Hexapoda</taxon>
        <taxon>Insecta</taxon>
        <taxon>Pterygota</taxon>
        <taxon>Neoptera</taxon>
        <taxon>Paraneoptera</taxon>
        <taxon>Hemiptera</taxon>
        <taxon>Sternorrhyncha</taxon>
        <taxon>Psylloidea</taxon>
        <taxon>Psyllidae</taxon>
        <taxon>Diaphorininae</taxon>
        <taxon>Diaphorina</taxon>
    </lineage>
</organism>
<evidence type="ECO:0000256" key="1">
    <source>
        <dbReference type="SAM" id="MobiDB-lite"/>
    </source>
</evidence>
<dbReference type="RefSeq" id="XP_026676633.1">
    <property type="nucleotide sequence ID" value="XM_026820832.1"/>
</dbReference>
<evidence type="ECO:0000313" key="4">
    <source>
        <dbReference type="RefSeq" id="XP_026676632.1"/>
    </source>
</evidence>
<proteinExistence type="predicted"/>
<feature type="region of interest" description="Disordered" evidence="1">
    <location>
        <begin position="190"/>
        <end position="254"/>
    </location>
</feature>
<gene>
    <name evidence="3 4 5" type="primary">LOC103505497</name>
    <name evidence="6" type="synonym">LOC103520553</name>
</gene>
<keyword evidence="2" id="KW-1185">Reference proteome</keyword>
<dbReference type="AlphaFoldDB" id="A0A3Q0IK31"/>
<feature type="compositionally biased region" description="Basic residues" evidence="1">
    <location>
        <begin position="207"/>
        <end position="218"/>
    </location>
</feature>
<dbReference type="GeneID" id="103505497"/>
<dbReference type="KEGG" id="dci:103520553"/>
<dbReference type="PaxDb" id="121845-A0A3Q0IK31"/>
<feature type="region of interest" description="Disordered" evidence="1">
    <location>
        <begin position="32"/>
        <end position="54"/>
    </location>
</feature>
<feature type="compositionally biased region" description="Basic and acidic residues" evidence="1">
    <location>
        <begin position="244"/>
        <end position="254"/>
    </location>
</feature>
<dbReference type="RefSeq" id="XP_026687425.1">
    <property type="nucleotide sequence ID" value="XM_026831624.1"/>
</dbReference>
<evidence type="ECO:0000313" key="3">
    <source>
        <dbReference type="RefSeq" id="XP_026676631.1"/>
    </source>
</evidence>
<accession>A0A3Q0IK31</accession>
<reference evidence="3 4" key="1">
    <citation type="submission" date="2025-04" db="UniProtKB">
        <authorList>
            <consortium name="RefSeq"/>
        </authorList>
    </citation>
    <scope>IDENTIFICATION</scope>
</reference>
<dbReference type="RefSeq" id="XP_026676631.1">
    <property type="nucleotide sequence ID" value="XM_026820830.1"/>
</dbReference>
<protein>
    <submittedName>
        <fullName evidence="3 4">Uncharacterized protein LOC103505497 isoform X1</fullName>
    </submittedName>
    <submittedName>
        <fullName evidence="5">Uncharacterized protein LOC103505497 isoform X2</fullName>
    </submittedName>
    <submittedName>
        <fullName evidence="6">Uncharacterized protein LOC103520553</fullName>
    </submittedName>
</protein>
<evidence type="ECO:0000313" key="6">
    <source>
        <dbReference type="RefSeq" id="XP_026687425.1"/>
    </source>
</evidence>
<evidence type="ECO:0000313" key="2">
    <source>
        <dbReference type="Proteomes" id="UP000079169"/>
    </source>
</evidence>